<protein>
    <recommendedName>
        <fullName evidence="1">Sarcoglycan alpha/epsilon second domain-containing protein</fullName>
    </recommendedName>
</protein>
<evidence type="ECO:0000313" key="2">
    <source>
        <dbReference type="EMBL" id="OTF72968.1"/>
    </source>
</evidence>
<dbReference type="EMBL" id="MUJZ01053824">
    <property type="protein sequence ID" value="OTF72968.1"/>
    <property type="molecule type" value="Genomic_DNA"/>
</dbReference>
<accession>A0A1Y3AYU5</accession>
<gene>
    <name evidence="2" type="ORF">BLA29_010819</name>
</gene>
<comment type="caution">
    <text evidence="2">The sequence shown here is derived from an EMBL/GenBank/DDBJ whole genome shotgun (WGS) entry which is preliminary data.</text>
</comment>
<dbReference type="AlphaFoldDB" id="A0A1Y3AYU5"/>
<dbReference type="Proteomes" id="UP000194236">
    <property type="component" value="Unassembled WGS sequence"/>
</dbReference>
<dbReference type="PANTHER" id="PTHR10132">
    <property type="entry name" value="ALPHA-/EPSILON-SARCOGLYCAN FAMILY MEMBER"/>
    <property type="match status" value="1"/>
</dbReference>
<reference evidence="2 3" key="1">
    <citation type="submission" date="2017-03" db="EMBL/GenBank/DDBJ databases">
        <title>Genome Survey of Euroglyphus maynei.</title>
        <authorList>
            <person name="Arlian L.G."/>
            <person name="Morgan M.S."/>
            <person name="Rider S.D."/>
        </authorList>
    </citation>
    <scope>NUCLEOTIDE SEQUENCE [LARGE SCALE GENOMIC DNA]</scope>
    <source>
        <strain evidence="2">Arlian Lab</strain>
        <tissue evidence="2">Whole body</tissue>
    </source>
</reference>
<organism evidence="2 3">
    <name type="scientific">Euroglyphus maynei</name>
    <name type="common">Mayne's house dust mite</name>
    <dbReference type="NCBI Taxonomy" id="6958"/>
    <lineage>
        <taxon>Eukaryota</taxon>
        <taxon>Metazoa</taxon>
        <taxon>Ecdysozoa</taxon>
        <taxon>Arthropoda</taxon>
        <taxon>Chelicerata</taxon>
        <taxon>Arachnida</taxon>
        <taxon>Acari</taxon>
        <taxon>Acariformes</taxon>
        <taxon>Sarcoptiformes</taxon>
        <taxon>Astigmata</taxon>
        <taxon>Psoroptidia</taxon>
        <taxon>Analgoidea</taxon>
        <taxon>Pyroglyphidae</taxon>
        <taxon>Pyroglyphinae</taxon>
        <taxon>Euroglyphus</taxon>
    </lineage>
</organism>
<keyword evidence="3" id="KW-1185">Reference proteome</keyword>
<dbReference type="Pfam" id="PF20989">
    <property type="entry name" value="Sarcoglycan_2_C"/>
    <property type="match status" value="1"/>
</dbReference>
<evidence type="ECO:0000259" key="1">
    <source>
        <dbReference type="Pfam" id="PF20989"/>
    </source>
</evidence>
<evidence type="ECO:0000313" key="3">
    <source>
        <dbReference type="Proteomes" id="UP000194236"/>
    </source>
</evidence>
<feature type="domain" description="Sarcoglycan alpha/epsilon second" evidence="1">
    <location>
        <begin position="3"/>
        <end position="111"/>
    </location>
</feature>
<name>A0A1Y3AYU5_EURMA</name>
<dbReference type="OrthoDB" id="10019906at2759"/>
<sequence length="117" mass="13934">MSTVQNIFSNRLWQNSDHNTSSVYVTQVARPIHVGGRFPLNPNEKEWYIVQFVVVRVGSIHNFTEQLYRLESEVRQIKNRDPCPKHYKATTVEYVFRERKLHVDWCSFKLINPKKVD</sequence>
<dbReference type="PANTHER" id="PTHR10132:SF14">
    <property type="entry name" value="SARCOGLYCAN ALPHA, ISOFORM C"/>
    <property type="match status" value="1"/>
</dbReference>
<dbReference type="GO" id="GO:0016012">
    <property type="term" value="C:sarcoglycan complex"/>
    <property type="evidence" value="ECO:0007669"/>
    <property type="project" value="InterPro"/>
</dbReference>
<proteinExistence type="predicted"/>
<dbReference type="InterPro" id="IPR048347">
    <property type="entry name" value="Sarcoglycan_C"/>
</dbReference>
<dbReference type="InterPro" id="IPR008908">
    <property type="entry name" value="Sarcoglycan_alpha/epsilon"/>
</dbReference>